<evidence type="ECO:0000313" key="8">
    <source>
        <dbReference type="Proteomes" id="UP000796880"/>
    </source>
</evidence>
<dbReference type="InterPro" id="IPR036965">
    <property type="entry name" value="Terpene_synth_N_sf"/>
</dbReference>
<keyword evidence="4" id="KW-0456">Lyase</keyword>
<keyword evidence="8" id="KW-1185">Reference proteome</keyword>
<keyword evidence="3" id="KW-0460">Magnesium</keyword>
<evidence type="ECO:0000313" key="7">
    <source>
        <dbReference type="EMBL" id="KAF3441248.1"/>
    </source>
</evidence>
<dbReference type="GO" id="GO:0016114">
    <property type="term" value="P:terpenoid biosynthetic process"/>
    <property type="evidence" value="ECO:0007669"/>
    <property type="project" value="InterPro"/>
</dbReference>
<dbReference type="AlphaFoldDB" id="A0A8K0E5Y1"/>
<dbReference type="GO" id="GO:0000287">
    <property type="term" value="F:magnesium ion binding"/>
    <property type="evidence" value="ECO:0007669"/>
    <property type="project" value="InterPro"/>
</dbReference>
<dbReference type="GO" id="GO:0010333">
    <property type="term" value="F:terpene synthase activity"/>
    <property type="evidence" value="ECO:0007669"/>
    <property type="project" value="InterPro"/>
</dbReference>
<accession>A0A8K0E5Y1</accession>
<gene>
    <name evidence="7" type="ORF">FNV43_RR15161</name>
</gene>
<dbReference type="Pfam" id="PF03936">
    <property type="entry name" value="Terpene_synth_C"/>
    <property type="match status" value="1"/>
</dbReference>
<comment type="caution">
    <text evidence="7">The sequence shown here is derived from an EMBL/GenBank/DDBJ whole genome shotgun (WGS) entry which is preliminary data.</text>
</comment>
<feature type="domain" description="Terpene synthase N-terminal" evidence="5">
    <location>
        <begin position="27"/>
        <end position="190"/>
    </location>
</feature>
<dbReference type="PANTHER" id="PTHR31225:SF221">
    <property type="entry name" value="(-)-GERMACRENE D SYNTHASE"/>
    <property type="match status" value="1"/>
</dbReference>
<dbReference type="Proteomes" id="UP000796880">
    <property type="component" value="Unassembled WGS sequence"/>
</dbReference>
<organism evidence="7 8">
    <name type="scientific">Rhamnella rubrinervis</name>
    <dbReference type="NCBI Taxonomy" id="2594499"/>
    <lineage>
        <taxon>Eukaryota</taxon>
        <taxon>Viridiplantae</taxon>
        <taxon>Streptophyta</taxon>
        <taxon>Embryophyta</taxon>
        <taxon>Tracheophyta</taxon>
        <taxon>Spermatophyta</taxon>
        <taxon>Magnoliopsida</taxon>
        <taxon>eudicotyledons</taxon>
        <taxon>Gunneridae</taxon>
        <taxon>Pentapetalae</taxon>
        <taxon>rosids</taxon>
        <taxon>fabids</taxon>
        <taxon>Rosales</taxon>
        <taxon>Rhamnaceae</taxon>
        <taxon>rhamnoid group</taxon>
        <taxon>Rhamneae</taxon>
        <taxon>Rhamnella</taxon>
    </lineage>
</organism>
<dbReference type="FunFam" id="1.50.10.130:FF:000001">
    <property type="entry name" value="Isoprene synthase, chloroplastic"/>
    <property type="match status" value="1"/>
</dbReference>
<evidence type="ECO:0000256" key="3">
    <source>
        <dbReference type="ARBA" id="ARBA00022842"/>
    </source>
</evidence>
<dbReference type="InterPro" id="IPR001906">
    <property type="entry name" value="Terpene_synth_N"/>
</dbReference>
<dbReference type="InterPro" id="IPR008949">
    <property type="entry name" value="Isoprenoid_synthase_dom_sf"/>
</dbReference>
<dbReference type="Gene3D" id="1.10.600.10">
    <property type="entry name" value="Farnesyl Diphosphate Synthase"/>
    <property type="match status" value="1"/>
</dbReference>
<dbReference type="InterPro" id="IPR008930">
    <property type="entry name" value="Terpenoid_cyclase/PrenylTrfase"/>
</dbReference>
<evidence type="ECO:0000256" key="4">
    <source>
        <dbReference type="ARBA" id="ARBA00023239"/>
    </source>
</evidence>
<evidence type="ECO:0000256" key="2">
    <source>
        <dbReference type="ARBA" id="ARBA00022723"/>
    </source>
</evidence>
<dbReference type="SUPFAM" id="SSF48239">
    <property type="entry name" value="Terpenoid cyclases/Protein prenyltransferases"/>
    <property type="match status" value="1"/>
</dbReference>
<dbReference type="InterPro" id="IPR050148">
    <property type="entry name" value="Terpene_synthase-like"/>
</dbReference>
<dbReference type="EMBL" id="VOIH02000007">
    <property type="protein sequence ID" value="KAF3441248.1"/>
    <property type="molecule type" value="Genomic_DNA"/>
</dbReference>
<dbReference type="OrthoDB" id="1877784at2759"/>
<evidence type="ECO:0000259" key="6">
    <source>
        <dbReference type="Pfam" id="PF03936"/>
    </source>
</evidence>
<dbReference type="PANTHER" id="PTHR31225">
    <property type="entry name" value="OS04G0344100 PROTEIN-RELATED"/>
    <property type="match status" value="1"/>
</dbReference>
<dbReference type="Pfam" id="PF01397">
    <property type="entry name" value="Terpene_synth"/>
    <property type="match status" value="1"/>
</dbReference>
<dbReference type="Gene3D" id="1.50.10.130">
    <property type="entry name" value="Terpene synthase, N-terminal domain"/>
    <property type="match status" value="1"/>
</dbReference>
<dbReference type="InterPro" id="IPR005630">
    <property type="entry name" value="Terpene_synthase_metal-bd"/>
</dbReference>
<evidence type="ECO:0000259" key="5">
    <source>
        <dbReference type="Pfam" id="PF01397"/>
    </source>
</evidence>
<reference evidence="7" key="1">
    <citation type="submission" date="2020-03" db="EMBL/GenBank/DDBJ databases">
        <title>A high-quality chromosome-level genome assembly of a woody plant with both climbing and erect habits, Rhamnella rubrinervis.</title>
        <authorList>
            <person name="Lu Z."/>
            <person name="Yang Y."/>
            <person name="Zhu X."/>
            <person name="Sun Y."/>
        </authorList>
    </citation>
    <scope>NUCLEOTIDE SEQUENCE</scope>
    <source>
        <strain evidence="7">BYM</strain>
        <tissue evidence="7">Leaf</tissue>
    </source>
</reference>
<name>A0A8K0E5Y1_9ROSA</name>
<comment type="cofactor">
    <cofactor evidence="1">
        <name>Mg(2+)</name>
        <dbReference type="ChEBI" id="CHEBI:18420"/>
    </cofactor>
</comment>
<feature type="domain" description="Terpene synthase metal-binding" evidence="6">
    <location>
        <begin position="203"/>
        <end position="291"/>
    </location>
</feature>
<evidence type="ECO:0000256" key="1">
    <source>
        <dbReference type="ARBA" id="ARBA00001946"/>
    </source>
</evidence>
<proteinExistence type="predicted"/>
<keyword evidence="2" id="KW-0479">Metal-binding</keyword>
<dbReference type="SUPFAM" id="SSF48576">
    <property type="entry name" value="Terpenoid synthases"/>
    <property type="match status" value="1"/>
</dbReference>
<protein>
    <submittedName>
        <fullName evidence="7">Uncharacterized protein</fullName>
    </submittedName>
</protein>
<sequence>MLVVSWVSTRQCPLRYLWEFWEEGTIGKMKQQVEELKEEVKEMLMESHEKPLEKKTLELIDAIQRLGVAYHFDSEIDGILEKIYHHYSFGFVVGEDHDDLYIVALWFRLLRQHGYHISSDIFNKFKDGEGNFKASLTVNVPGMISLFEAAHLRIRGEEILDEALAFTTTHLQSMVNDISHHLAQRVTLALRKPIRKNIPRWYKNLDIASQLPYARDRVIEFYFCIMGVYFEPQYSVGRQLHAKFIAIASIIDDTYDAYGTYEELKLFTKAVKRWDISAVDVLPDYMKVVYQFEGERGHVASAVECYMKQHGVVEEKEAYKALSEGIENAWRDINQELLKPTAVGTPLLERVLNLSRSLEVMYDGDSYTVNPHMLQQNISLLLKDPIPNSE</sequence>